<evidence type="ECO:0000313" key="10">
    <source>
        <dbReference type="EMBL" id="KMU77094.1"/>
    </source>
</evidence>
<evidence type="ECO:0000256" key="7">
    <source>
        <dbReference type="PROSITE-ProRule" id="PRU00042"/>
    </source>
</evidence>
<dbReference type="Gene3D" id="3.30.160.60">
    <property type="entry name" value="Classic Zinc Finger"/>
    <property type="match status" value="1"/>
</dbReference>
<sequence length="263" mass="29157">MKETADCIYLEQPRHRFGRRSGDTSDLVREELIQAMRNTRMPINTSVPLYMDGGRPAHDPTEPAERLMATTPLSSSAASISATSTPFAVASNFNNHAPEFPPLPLQQTKEPTKKNLSSSSEPGQLATSAASAPTTSNLIAIASNSNSPGPSDHYKCQRTDPKGKPCNSTFRSISNLRRHERQVHNSGKRSCIHCASSFDTGSEYRKHVHEAHRNVVYKWKCGICSKEYSQKSGVRYHLTTMHADMAGQDTWWLKWIVSRPCAG</sequence>
<evidence type="ECO:0000256" key="1">
    <source>
        <dbReference type="ARBA" id="ARBA00004123"/>
    </source>
</evidence>
<feature type="domain" description="C2H2-type" evidence="9">
    <location>
        <begin position="154"/>
        <end position="189"/>
    </location>
</feature>
<dbReference type="SMART" id="SM00355">
    <property type="entry name" value="ZnF_C2H2"/>
    <property type="match status" value="3"/>
</dbReference>
<proteinExistence type="predicted"/>
<organism evidence="10 11">
    <name type="scientific">Coccidioides immitis RMSCC 3703</name>
    <dbReference type="NCBI Taxonomy" id="454286"/>
    <lineage>
        <taxon>Eukaryota</taxon>
        <taxon>Fungi</taxon>
        <taxon>Dikarya</taxon>
        <taxon>Ascomycota</taxon>
        <taxon>Pezizomycotina</taxon>
        <taxon>Eurotiomycetes</taxon>
        <taxon>Eurotiomycetidae</taxon>
        <taxon>Onygenales</taxon>
        <taxon>Onygenaceae</taxon>
        <taxon>Coccidioides</taxon>
    </lineage>
</organism>
<evidence type="ECO:0000256" key="6">
    <source>
        <dbReference type="ARBA" id="ARBA00023242"/>
    </source>
</evidence>
<keyword evidence="2" id="KW-0479">Metal-binding</keyword>
<gene>
    <name evidence="10" type="ORF">CISG_06132</name>
</gene>
<keyword evidence="6" id="KW-0539">Nucleus</keyword>
<keyword evidence="4 7" id="KW-0863">Zinc-finger</keyword>
<keyword evidence="5" id="KW-0862">Zinc</keyword>
<feature type="compositionally biased region" description="Polar residues" evidence="8">
    <location>
        <begin position="105"/>
        <end position="122"/>
    </location>
</feature>
<comment type="subcellular location">
    <subcellularLocation>
        <location evidence="1">Nucleus</location>
    </subcellularLocation>
</comment>
<dbReference type="InterPro" id="IPR036236">
    <property type="entry name" value="Znf_C2H2_sf"/>
</dbReference>
<name>A0A0J8QW71_COCIT</name>
<evidence type="ECO:0000256" key="8">
    <source>
        <dbReference type="SAM" id="MobiDB-lite"/>
    </source>
</evidence>
<evidence type="ECO:0000256" key="2">
    <source>
        <dbReference type="ARBA" id="ARBA00022723"/>
    </source>
</evidence>
<reference evidence="11" key="1">
    <citation type="journal article" date="2010" name="Genome Res.">
        <title>Population genomic sequencing of Coccidioides fungi reveals recent hybridization and transposon control.</title>
        <authorList>
            <person name="Neafsey D.E."/>
            <person name="Barker B.M."/>
            <person name="Sharpton T.J."/>
            <person name="Stajich J.E."/>
            <person name="Park D.J."/>
            <person name="Whiston E."/>
            <person name="Hung C.-Y."/>
            <person name="McMahan C."/>
            <person name="White J."/>
            <person name="Sykes S."/>
            <person name="Heiman D."/>
            <person name="Young S."/>
            <person name="Zeng Q."/>
            <person name="Abouelleil A."/>
            <person name="Aftuck L."/>
            <person name="Bessette D."/>
            <person name="Brown A."/>
            <person name="FitzGerald M."/>
            <person name="Lui A."/>
            <person name="Macdonald J.P."/>
            <person name="Priest M."/>
            <person name="Orbach M.J."/>
            <person name="Galgiani J.N."/>
            <person name="Kirkland T.N."/>
            <person name="Cole G.T."/>
            <person name="Birren B.W."/>
            <person name="Henn M.R."/>
            <person name="Taylor J.W."/>
            <person name="Rounsley S.D."/>
        </authorList>
    </citation>
    <scope>NUCLEOTIDE SEQUENCE [LARGE SCALE GENOMIC DNA]</scope>
    <source>
        <strain evidence="11">RMSCC 3703</strain>
    </source>
</reference>
<evidence type="ECO:0000256" key="5">
    <source>
        <dbReference type="ARBA" id="ARBA00022833"/>
    </source>
</evidence>
<dbReference type="PROSITE" id="PS00028">
    <property type="entry name" value="ZINC_FINGER_C2H2_1"/>
    <property type="match status" value="2"/>
</dbReference>
<evidence type="ECO:0000256" key="4">
    <source>
        <dbReference type="ARBA" id="ARBA00022771"/>
    </source>
</evidence>
<dbReference type="PANTHER" id="PTHR24406">
    <property type="entry name" value="TRANSCRIPTIONAL REPRESSOR CTCFL-RELATED"/>
    <property type="match status" value="1"/>
</dbReference>
<accession>A0A0J8QW71</accession>
<dbReference type="STRING" id="454286.A0A0J8QW71"/>
<evidence type="ECO:0000256" key="3">
    <source>
        <dbReference type="ARBA" id="ARBA00022737"/>
    </source>
</evidence>
<dbReference type="Proteomes" id="UP000054559">
    <property type="component" value="Unassembled WGS sequence"/>
</dbReference>
<dbReference type="GO" id="GO:0008270">
    <property type="term" value="F:zinc ion binding"/>
    <property type="evidence" value="ECO:0007669"/>
    <property type="project" value="UniProtKB-KW"/>
</dbReference>
<dbReference type="EMBL" id="DS268152">
    <property type="protein sequence ID" value="KMU77094.1"/>
    <property type="molecule type" value="Genomic_DNA"/>
</dbReference>
<feature type="compositionally biased region" description="Low complexity" evidence="8">
    <location>
        <begin position="126"/>
        <end position="147"/>
    </location>
</feature>
<dbReference type="AlphaFoldDB" id="A0A0J8QW71"/>
<feature type="domain" description="C2H2-type" evidence="9">
    <location>
        <begin position="219"/>
        <end position="247"/>
    </location>
</feature>
<dbReference type="PROSITE" id="PS50157">
    <property type="entry name" value="ZINC_FINGER_C2H2_2"/>
    <property type="match status" value="2"/>
</dbReference>
<dbReference type="InterPro" id="IPR013087">
    <property type="entry name" value="Znf_C2H2_type"/>
</dbReference>
<evidence type="ECO:0000313" key="11">
    <source>
        <dbReference type="Proteomes" id="UP000054559"/>
    </source>
</evidence>
<keyword evidence="3" id="KW-0677">Repeat</keyword>
<dbReference type="GO" id="GO:0005634">
    <property type="term" value="C:nucleus"/>
    <property type="evidence" value="ECO:0007669"/>
    <property type="project" value="UniProtKB-SubCell"/>
</dbReference>
<protein>
    <recommendedName>
        <fullName evidence="9">C2H2-type domain-containing protein</fullName>
    </recommendedName>
</protein>
<evidence type="ECO:0000259" key="9">
    <source>
        <dbReference type="PROSITE" id="PS50157"/>
    </source>
</evidence>
<feature type="region of interest" description="Disordered" evidence="8">
    <location>
        <begin position="93"/>
        <end position="165"/>
    </location>
</feature>
<dbReference type="InterPro" id="IPR050888">
    <property type="entry name" value="ZnF_C2H2-type_TF"/>
</dbReference>
<feature type="compositionally biased region" description="Basic and acidic residues" evidence="8">
    <location>
        <begin position="152"/>
        <end position="163"/>
    </location>
</feature>
<dbReference type="SUPFAM" id="SSF57667">
    <property type="entry name" value="beta-beta-alpha zinc fingers"/>
    <property type="match status" value="1"/>
</dbReference>